<protein>
    <submittedName>
        <fullName evidence="1">ImuA family protein</fullName>
    </submittedName>
</protein>
<name>A0ABV7V223_9SPHN</name>
<dbReference type="RefSeq" id="WP_229814999.1">
    <property type="nucleotide sequence ID" value="NZ_BMZP01000001.1"/>
</dbReference>
<dbReference type="EMBL" id="JBHRYE010000011">
    <property type="protein sequence ID" value="MFC3671125.1"/>
    <property type="molecule type" value="Genomic_DNA"/>
</dbReference>
<sequence length="255" mass="26132">MRTVSAPILSSPSWRLRPSAQRPMPVLTAGQVHEVHGQGDDRAAGLAFALGLGAANRDGPVLVVRAGLRQPLALYGEGLAALGIDPARLVLAQARDAAALLRAGLEGARCPGLALVLLESEGPLKGYDLTASRRFVLAAERTQTPVVLLRHAARPQASAAHTRWQVSSAPSQPLEAPPGAQVRPPGLPALAVEALRWRGGPAGQTWHLQWDEQHGGFRDATGTSDSGSAAPSGAVVSLAALRTGAATGGSSPAAA</sequence>
<gene>
    <name evidence="1" type="ORF">ACFOOT_06800</name>
</gene>
<dbReference type="Gene3D" id="3.40.50.300">
    <property type="entry name" value="P-loop containing nucleotide triphosphate hydrolases"/>
    <property type="match status" value="1"/>
</dbReference>
<organism evidence="1 2">
    <name type="scientific">Novosphingobium pokkalii</name>
    <dbReference type="NCBI Taxonomy" id="1770194"/>
    <lineage>
        <taxon>Bacteria</taxon>
        <taxon>Pseudomonadati</taxon>
        <taxon>Pseudomonadota</taxon>
        <taxon>Alphaproteobacteria</taxon>
        <taxon>Sphingomonadales</taxon>
        <taxon>Sphingomonadaceae</taxon>
        <taxon>Novosphingobium</taxon>
    </lineage>
</organism>
<dbReference type="Proteomes" id="UP001595683">
    <property type="component" value="Unassembled WGS sequence"/>
</dbReference>
<reference evidence="2" key="1">
    <citation type="journal article" date="2019" name="Int. J. Syst. Evol. Microbiol.">
        <title>The Global Catalogue of Microorganisms (GCM) 10K type strain sequencing project: providing services to taxonomists for standard genome sequencing and annotation.</title>
        <authorList>
            <consortium name="The Broad Institute Genomics Platform"/>
            <consortium name="The Broad Institute Genome Sequencing Center for Infectious Disease"/>
            <person name="Wu L."/>
            <person name="Ma J."/>
        </authorList>
    </citation>
    <scope>NUCLEOTIDE SEQUENCE [LARGE SCALE GENOMIC DNA]</scope>
    <source>
        <strain evidence="2">KCTC 42224</strain>
    </source>
</reference>
<dbReference type="SUPFAM" id="SSF52540">
    <property type="entry name" value="P-loop containing nucleoside triphosphate hydrolases"/>
    <property type="match status" value="1"/>
</dbReference>
<comment type="caution">
    <text evidence="1">The sequence shown here is derived from an EMBL/GenBank/DDBJ whole genome shotgun (WGS) entry which is preliminary data.</text>
</comment>
<evidence type="ECO:0000313" key="1">
    <source>
        <dbReference type="EMBL" id="MFC3671125.1"/>
    </source>
</evidence>
<proteinExistence type="predicted"/>
<keyword evidence="2" id="KW-1185">Reference proteome</keyword>
<dbReference type="InterPro" id="IPR027417">
    <property type="entry name" value="P-loop_NTPase"/>
</dbReference>
<evidence type="ECO:0000313" key="2">
    <source>
        <dbReference type="Proteomes" id="UP001595683"/>
    </source>
</evidence>
<accession>A0ABV7V223</accession>